<gene>
    <name evidence="2" type="ORF">Tci_059286</name>
</gene>
<sequence>MLNVQKSPTCKIGLGFDKSKTSTSGTKLISFARLTNDLVRDESTLKADGSTIPGSVDSSTSQKEAKHVFSPPMSSQLDFVIFRKKLTHNSIENSKRRTLKPSLKNGFRYVKTESRSKTPPPRRNNSSQPRHNTSQPRRNSSEGITHNFLAPRTAQSNGIVEERMYMILFGADNRPPMLDKDLYDSWKSRMELYMQNRKHERMILESIENGPLVWPTVEENGVTRTKKYAELSVVDKIQADYDMKKPISFFKVYQLISIHLLIIIELPKIYGKEFNY</sequence>
<evidence type="ECO:0000313" key="2">
    <source>
        <dbReference type="EMBL" id="GEU87308.1"/>
    </source>
</evidence>
<dbReference type="EMBL" id="BKCJ010009512">
    <property type="protein sequence ID" value="GEU87308.1"/>
    <property type="molecule type" value="Genomic_DNA"/>
</dbReference>
<protein>
    <recommendedName>
        <fullName evidence="3">Integrase, catalytic region, zinc finger, CCHC-type, peptidase aspartic, catalytic</fullName>
    </recommendedName>
</protein>
<feature type="compositionally biased region" description="Polar residues" evidence="1">
    <location>
        <begin position="131"/>
        <end position="144"/>
    </location>
</feature>
<feature type="region of interest" description="Disordered" evidence="1">
    <location>
        <begin position="46"/>
        <end position="70"/>
    </location>
</feature>
<dbReference type="AlphaFoldDB" id="A0A6L2NLZ4"/>
<evidence type="ECO:0008006" key="3">
    <source>
        <dbReference type="Google" id="ProtNLM"/>
    </source>
</evidence>
<name>A0A6L2NLZ4_TANCI</name>
<evidence type="ECO:0000256" key="1">
    <source>
        <dbReference type="SAM" id="MobiDB-lite"/>
    </source>
</evidence>
<accession>A0A6L2NLZ4</accession>
<feature type="compositionally biased region" description="Polar residues" evidence="1">
    <location>
        <begin position="52"/>
        <end position="62"/>
    </location>
</feature>
<feature type="region of interest" description="Disordered" evidence="1">
    <location>
        <begin position="92"/>
        <end position="153"/>
    </location>
</feature>
<reference evidence="2" key="1">
    <citation type="journal article" date="2019" name="Sci. Rep.">
        <title>Draft genome of Tanacetum cinerariifolium, the natural source of mosquito coil.</title>
        <authorList>
            <person name="Yamashiro T."/>
            <person name="Shiraishi A."/>
            <person name="Satake H."/>
            <person name="Nakayama K."/>
        </authorList>
    </citation>
    <scope>NUCLEOTIDE SEQUENCE</scope>
</reference>
<proteinExistence type="predicted"/>
<organism evidence="2">
    <name type="scientific">Tanacetum cinerariifolium</name>
    <name type="common">Dalmatian daisy</name>
    <name type="synonym">Chrysanthemum cinerariifolium</name>
    <dbReference type="NCBI Taxonomy" id="118510"/>
    <lineage>
        <taxon>Eukaryota</taxon>
        <taxon>Viridiplantae</taxon>
        <taxon>Streptophyta</taxon>
        <taxon>Embryophyta</taxon>
        <taxon>Tracheophyta</taxon>
        <taxon>Spermatophyta</taxon>
        <taxon>Magnoliopsida</taxon>
        <taxon>eudicotyledons</taxon>
        <taxon>Gunneridae</taxon>
        <taxon>Pentapetalae</taxon>
        <taxon>asterids</taxon>
        <taxon>campanulids</taxon>
        <taxon>Asterales</taxon>
        <taxon>Asteraceae</taxon>
        <taxon>Asteroideae</taxon>
        <taxon>Anthemideae</taxon>
        <taxon>Anthemidinae</taxon>
        <taxon>Tanacetum</taxon>
    </lineage>
</organism>
<comment type="caution">
    <text evidence="2">The sequence shown here is derived from an EMBL/GenBank/DDBJ whole genome shotgun (WGS) entry which is preliminary data.</text>
</comment>